<dbReference type="KEGG" id="bann:JFN94_01910"/>
<dbReference type="RefSeq" id="WP_199568574.1">
    <property type="nucleotide sequence ID" value="NZ_CP066769.1"/>
</dbReference>
<organism evidence="2 3">
    <name type="scientific">Burkholderia anthina</name>
    <dbReference type="NCBI Taxonomy" id="179879"/>
    <lineage>
        <taxon>Bacteria</taxon>
        <taxon>Pseudomonadati</taxon>
        <taxon>Pseudomonadota</taxon>
        <taxon>Betaproteobacteria</taxon>
        <taxon>Burkholderiales</taxon>
        <taxon>Burkholderiaceae</taxon>
        <taxon>Burkholderia</taxon>
        <taxon>Burkholderia cepacia complex</taxon>
    </lineage>
</organism>
<evidence type="ECO:0000256" key="1">
    <source>
        <dbReference type="SAM" id="SignalP"/>
    </source>
</evidence>
<sequence>MNKVKTSHTKGFAKLASVAAVVAALTACGGGGGSGNSTTASTNTQLTGKAIDGYLAGATVCFDNGHGACDPSLPATTTDANGNYKLNVSSSVTGKQLDVLVTSDTTDAGSKFTSTFTMSAIIAGISQNVTPLTTMVVAQINAGKSEADAITAVQDLVGGGVDPSADYVANGDTSTATTAASMVSHMAALAGQGHISWSQVQATMNAYAAKGSVIGVQQSDVDAQLTNPAYSSPVDATTALASPLYTVDGDLSQFIVGSSISAALSPVRENFTLSGSTLSATQEVESNGAWSVASPAGSYDAGFSGSWVSNDAGVGAYAMKADGSWSSWLTAAQLHPSYSLSTVGSKLVGTDPNTGDALTVAYRTIDVSGQPLSSALQIDYRNPVRGAMTGTFPSGTTAYLATTAYANDRLMLVNQGLGMPWINGADMNSSTIVNGSILYTLGDPSTTYTAVQQAVGTQTDIAGGCLLLSIQAGGVAQVVESGKSGCNYGNVPLSFPVTGNWSVYSRNANVITISLPKSVGAPTVPIDDDIKNVINAGGSLVVGLMNGKLMGGYMLPASQPQTVAQFPAATTDTIAASMRAAAASLGIQQNP</sequence>
<dbReference type="Proteomes" id="UP000596205">
    <property type="component" value="Chromosome 1"/>
</dbReference>
<evidence type="ECO:0008006" key="4">
    <source>
        <dbReference type="Google" id="ProtNLM"/>
    </source>
</evidence>
<dbReference type="PROSITE" id="PS51257">
    <property type="entry name" value="PROKAR_LIPOPROTEIN"/>
    <property type="match status" value="1"/>
</dbReference>
<feature type="chain" id="PRO_5032630990" description="Lipoprotein" evidence="1">
    <location>
        <begin position="30"/>
        <end position="591"/>
    </location>
</feature>
<accession>A0A7T7AHX8</accession>
<reference evidence="2 3" key="1">
    <citation type="submission" date="2020-12" db="EMBL/GenBank/DDBJ databases">
        <title>Complete genome sequence of Burkholderia anthina BJQ0011.</title>
        <authorList>
            <person name="Xu Y."/>
        </authorList>
    </citation>
    <scope>NUCLEOTIDE SEQUENCE [LARGE SCALE GENOMIC DNA]</scope>
    <source>
        <strain evidence="2 3">BJQ0011</strain>
    </source>
</reference>
<protein>
    <recommendedName>
        <fullName evidence="4">Lipoprotein</fullName>
    </recommendedName>
</protein>
<name>A0A7T7AHX8_9BURK</name>
<keyword evidence="1" id="KW-0732">Signal</keyword>
<feature type="signal peptide" evidence="1">
    <location>
        <begin position="1"/>
        <end position="29"/>
    </location>
</feature>
<proteinExistence type="predicted"/>
<evidence type="ECO:0000313" key="2">
    <source>
        <dbReference type="EMBL" id="QQK02957.1"/>
    </source>
</evidence>
<dbReference type="EMBL" id="CP066769">
    <property type="protein sequence ID" value="QQK02957.1"/>
    <property type="molecule type" value="Genomic_DNA"/>
</dbReference>
<dbReference type="AlphaFoldDB" id="A0A7T7AHX8"/>
<evidence type="ECO:0000313" key="3">
    <source>
        <dbReference type="Proteomes" id="UP000596205"/>
    </source>
</evidence>
<gene>
    <name evidence="2" type="ORF">JFN94_01910</name>
</gene>